<sequence length="222" mass="22734">MQLRAFSFSLPSLPKRRFAAAFGAVCVHAGLAIFIFSVKHDPVVPVSVITDIVIVAEPDEELSQLPEPDEVTETAAIAPGPQPETTASPVASLPALPPVSARAGETEAADTEPESNLVYPISPGTRSVLQGLQCPGDPDAFARTGLCPQGAGPHTAMAAADESAADFITLDTGTIRSMFGLAPHALAGQAALDGGTQRTGLANSDSIRDALPASQPDPAFGD</sequence>
<accession>A0ABU7LR64</accession>
<feature type="compositionally biased region" description="Polar residues" evidence="1">
    <location>
        <begin position="196"/>
        <end position="205"/>
    </location>
</feature>
<gene>
    <name evidence="2" type="ORF">V0U79_08515</name>
</gene>
<dbReference type="Proteomes" id="UP001354971">
    <property type="component" value="Unassembled WGS sequence"/>
</dbReference>
<dbReference type="EMBL" id="JAZDRP010000004">
    <property type="protein sequence ID" value="MEE2526407.1"/>
    <property type="molecule type" value="Genomic_DNA"/>
</dbReference>
<feature type="compositionally biased region" description="Low complexity" evidence="1">
    <location>
        <begin position="87"/>
        <end position="101"/>
    </location>
</feature>
<name>A0ABU7LR64_9PROT</name>
<dbReference type="RefSeq" id="WP_330199070.1">
    <property type="nucleotide sequence ID" value="NZ_JAZDRP010000004.1"/>
</dbReference>
<protein>
    <submittedName>
        <fullName evidence="2">Uncharacterized protein</fullName>
    </submittedName>
</protein>
<reference evidence="2 3" key="1">
    <citation type="submission" date="2024-01" db="EMBL/GenBank/DDBJ databases">
        <title>Hyphobacterium bacterium isolated from marine sediment.</title>
        <authorList>
            <person name="Zhao S."/>
        </authorList>
    </citation>
    <scope>NUCLEOTIDE SEQUENCE [LARGE SCALE GENOMIC DNA]</scope>
    <source>
        <strain evidence="3">HN65</strain>
    </source>
</reference>
<organism evidence="2 3">
    <name type="scientific">Hyphobacterium lacteum</name>
    <dbReference type="NCBI Taxonomy" id="3116575"/>
    <lineage>
        <taxon>Bacteria</taxon>
        <taxon>Pseudomonadati</taxon>
        <taxon>Pseudomonadota</taxon>
        <taxon>Alphaproteobacteria</taxon>
        <taxon>Maricaulales</taxon>
        <taxon>Maricaulaceae</taxon>
        <taxon>Hyphobacterium</taxon>
    </lineage>
</organism>
<keyword evidence="3" id="KW-1185">Reference proteome</keyword>
<comment type="caution">
    <text evidence="2">The sequence shown here is derived from an EMBL/GenBank/DDBJ whole genome shotgun (WGS) entry which is preliminary data.</text>
</comment>
<evidence type="ECO:0000313" key="3">
    <source>
        <dbReference type="Proteomes" id="UP001354971"/>
    </source>
</evidence>
<evidence type="ECO:0000256" key="1">
    <source>
        <dbReference type="SAM" id="MobiDB-lite"/>
    </source>
</evidence>
<feature type="region of interest" description="Disordered" evidence="1">
    <location>
        <begin position="195"/>
        <end position="222"/>
    </location>
</feature>
<proteinExistence type="predicted"/>
<feature type="region of interest" description="Disordered" evidence="1">
    <location>
        <begin position="76"/>
        <end position="122"/>
    </location>
</feature>
<evidence type="ECO:0000313" key="2">
    <source>
        <dbReference type="EMBL" id="MEE2526407.1"/>
    </source>
</evidence>